<evidence type="ECO:0000256" key="1">
    <source>
        <dbReference type="SAM" id="MobiDB-lite"/>
    </source>
</evidence>
<evidence type="ECO:0000313" key="2">
    <source>
        <dbReference type="EMBL" id="EGV95780.1"/>
    </source>
</evidence>
<dbReference type="InParanoid" id="G3GVD6"/>
<organism evidence="2 3">
    <name type="scientific">Cricetulus griseus</name>
    <name type="common">Chinese hamster</name>
    <name type="synonym">Cricetulus barabensis griseus</name>
    <dbReference type="NCBI Taxonomy" id="10029"/>
    <lineage>
        <taxon>Eukaryota</taxon>
        <taxon>Metazoa</taxon>
        <taxon>Chordata</taxon>
        <taxon>Craniata</taxon>
        <taxon>Vertebrata</taxon>
        <taxon>Euteleostomi</taxon>
        <taxon>Mammalia</taxon>
        <taxon>Eutheria</taxon>
        <taxon>Euarchontoglires</taxon>
        <taxon>Glires</taxon>
        <taxon>Rodentia</taxon>
        <taxon>Myomorpha</taxon>
        <taxon>Muroidea</taxon>
        <taxon>Cricetidae</taxon>
        <taxon>Cricetinae</taxon>
        <taxon>Cricetulus</taxon>
    </lineage>
</organism>
<accession>G3GVD6</accession>
<feature type="region of interest" description="Disordered" evidence="1">
    <location>
        <begin position="1"/>
        <end position="26"/>
    </location>
</feature>
<sequence>MYVVGHSDAPGRRYSQQPDLAVGTPRAPPIPLATLGAARARTLVGLSSHWHSTRLNQTNLKTAAYSSSCLAASPGWQNLVLTLSLFPAHT</sequence>
<proteinExistence type="predicted"/>
<evidence type="ECO:0000313" key="3">
    <source>
        <dbReference type="Proteomes" id="UP000001075"/>
    </source>
</evidence>
<gene>
    <name evidence="2" type="ORF">I79_001672</name>
</gene>
<reference evidence="3" key="1">
    <citation type="journal article" date="2011" name="Nat. Biotechnol.">
        <title>The genomic sequence of the Chinese hamster ovary (CHO)-K1 cell line.</title>
        <authorList>
            <person name="Xu X."/>
            <person name="Nagarajan H."/>
            <person name="Lewis N.E."/>
            <person name="Pan S."/>
            <person name="Cai Z."/>
            <person name="Liu X."/>
            <person name="Chen W."/>
            <person name="Xie M."/>
            <person name="Wang W."/>
            <person name="Hammond S."/>
            <person name="Andersen M.R."/>
            <person name="Neff N."/>
            <person name="Passarelli B."/>
            <person name="Koh W."/>
            <person name="Fan H.C."/>
            <person name="Wang J."/>
            <person name="Gui Y."/>
            <person name="Lee K.H."/>
            <person name="Betenbaugh M.J."/>
            <person name="Quake S.R."/>
            <person name="Famili I."/>
            <person name="Palsson B.O."/>
            <person name="Wang J."/>
        </authorList>
    </citation>
    <scope>NUCLEOTIDE SEQUENCE [LARGE SCALE GENOMIC DNA]</scope>
    <source>
        <strain evidence="3">CHO K1 cell line</strain>
    </source>
</reference>
<protein>
    <submittedName>
        <fullName evidence="2">Uncharacterized protein</fullName>
    </submittedName>
</protein>
<name>G3GVD6_CRIGR</name>
<dbReference type="Proteomes" id="UP000001075">
    <property type="component" value="Unassembled WGS sequence"/>
</dbReference>
<dbReference type="EMBL" id="JH000039">
    <property type="protein sequence ID" value="EGV95780.1"/>
    <property type="molecule type" value="Genomic_DNA"/>
</dbReference>
<dbReference type="AlphaFoldDB" id="G3GVD6"/>